<protein>
    <submittedName>
        <fullName evidence="6">Molybdate ABC transporter substrate-binding protein</fullName>
    </submittedName>
</protein>
<dbReference type="Gene3D" id="3.40.190.10">
    <property type="entry name" value="Periplasmic binding protein-like II"/>
    <property type="match status" value="2"/>
</dbReference>
<dbReference type="GO" id="GO:0030973">
    <property type="term" value="F:molybdate ion binding"/>
    <property type="evidence" value="ECO:0007669"/>
    <property type="project" value="TreeGrafter"/>
</dbReference>
<dbReference type="PIRSF" id="PIRSF004846">
    <property type="entry name" value="ModA"/>
    <property type="match status" value="1"/>
</dbReference>
<proteinExistence type="inferred from homology"/>
<feature type="binding site" evidence="4">
    <location>
        <position position="199"/>
    </location>
    <ligand>
        <name>molybdate</name>
        <dbReference type="ChEBI" id="CHEBI:36264"/>
    </ligand>
</feature>
<dbReference type="RefSeq" id="WP_146318329.1">
    <property type="nucleotide sequence ID" value="NZ_CP042305.1"/>
</dbReference>
<dbReference type="EMBL" id="CP042305">
    <property type="protein sequence ID" value="QDZ13929.1"/>
    <property type="molecule type" value="Genomic_DNA"/>
</dbReference>
<evidence type="ECO:0000256" key="2">
    <source>
        <dbReference type="ARBA" id="ARBA00022723"/>
    </source>
</evidence>
<keyword evidence="4" id="KW-0500">Molybdenum</keyword>
<keyword evidence="2 4" id="KW-0479">Metal-binding</keyword>
<name>A0A5B8M1X9_9MICO</name>
<evidence type="ECO:0000256" key="1">
    <source>
        <dbReference type="ARBA" id="ARBA00009175"/>
    </source>
</evidence>
<evidence type="ECO:0000313" key="7">
    <source>
        <dbReference type="Proteomes" id="UP000320216"/>
    </source>
</evidence>
<evidence type="ECO:0000256" key="4">
    <source>
        <dbReference type="PIRSR" id="PIRSR004846-1"/>
    </source>
</evidence>
<comment type="similarity">
    <text evidence="1">Belongs to the bacterial solute-binding protein ModA family.</text>
</comment>
<organism evidence="6 7">
    <name type="scientific">Humibacter ginsenosidimutans</name>
    <dbReference type="NCBI Taxonomy" id="2599293"/>
    <lineage>
        <taxon>Bacteria</taxon>
        <taxon>Bacillati</taxon>
        <taxon>Actinomycetota</taxon>
        <taxon>Actinomycetes</taxon>
        <taxon>Micrococcales</taxon>
        <taxon>Microbacteriaceae</taxon>
        <taxon>Humibacter</taxon>
    </lineage>
</organism>
<dbReference type="PANTHER" id="PTHR30632:SF0">
    <property type="entry name" value="SULFATE-BINDING PROTEIN"/>
    <property type="match status" value="1"/>
</dbReference>
<dbReference type="InterPro" id="IPR050682">
    <property type="entry name" value="ModA/WtpA"/>
</dbReference>
<feature type="binding site" evidence="4">
    <location>
        <position position="181"/>
    </location>
    <ligand>
        <name>molybdate</name>
        <dbReference type="ChEBI" id="CHEBI:36264"/>
    </ligand>
</feature>
<feature type="chain" id="PRO_5022793812" evidence="5">
    <location>
        <begin position="27"/>
        <end position="262"/>
    </location>
</feature>
<dbReference type="GO" id="GO:0015689">
    <property type="term" value="P:molybdate ion transport"/>
    <property type="evidence" value="ECO:0007669"/>
    <property type="project" value="InterPro"/>
</dbReference>
<dbReference type="PANTHER" id="PTHR30632">
    <property type="entry name" value="MOLYBDATE-BINDING PERIPLASMIC PROTEIN"/>
    <property type="match status" value="1"/>
</dbReference>
<feature type="signal peptide" evidence="5">
    <location>
        <begin position="1"/>
        <end position="26"/>
    </location>
</feature>
<dbReference type="AlphaFoldDB" id="A0A5B8M1X9"/>
<feature type="binding site" evidence="4">
    <location>
        <position position="79"/>
    </location>
    <ligand>
        <name>molybdate</name>
        <dbReference type="ChEBI" id="CHEBI:36264"/>
    </ligand>
</feature>
<reference evidence="6 7" key="1">
    <citation type="submission" date="2019-07" db="EMBL/GenBank/DDBJ databases">
        <title>Full genome sequence of Humibacter sp. WJ7-1.</title>
        <authorList>
            <person name="Im W.-T."/>
        </authorList>
    </citation>
    <scope>NUCLEOTIDE SEQUENCE [LARGE SCALE GENOMIC DNA]</scope>
    <source>
        <strain evidence="6 7">WJ7-1</strain>
    </source>
</reference>
<feature type="binding site" evidence="4">
    <location>
        <position position="51"/>
    </location>
    <ligand>
        <name>molybdate</name>
        <dbReference type="ChEBI" id="CHEBI:36264"/>
    </ligand>
</feature>
<dbReference type="InterPro" id="IPR005950">
    <property type="entry name" value="ModA"/>
</dbReference>
<evidence type="ECO:0000313" key="6">
    <source>
        <dbReference type="EMBL" id="QDZ13929.1"/>
    </source>
</evidence>
<dbReference type="SUPFAM" id="SSF53850">
    <property type="entry name" value="Periplasmic binding protein-like II"/>
    <property type="match status" value="1"/>
</dbReference>
<dbReference type="GO" id="GO:0046872">
    <property type="term" value="F:metal ion binding"/>
    <property type="evidence" value="ECO:0007669"/>
    <property type="project" value="UniProtKB-KW"/>
</dbReference>
<dbReference type="Proteomes" id="UP000320216">
    <property type="component" value="Chromosome"/>
</dbReference>
<evidence type="ECO:0000256" key="3">
    <source>
        <dbReference type="ARBA" id="ARBA00022729"/>
    </source>
</evidence>
<keyword evidence="3 5" id="KW-0732">Signal</keyword>
<evidence type="ECO:0000256" key="5">
    <source>
        <dbReference type="SAM" id="SignalP"/>
    </source>
</evidence>
<dbReference type="KEGG" id="huw:FPZ11_03240"/>
<dbReference type="Pfam" id="PF13531">
    <property type="entry name" value="SBP_bac_11"/>
    <property type="match status" value="1"/>
</dbReference>
<sequence length="262" mass="26649">MRRILFSAAAVAAAALLLSGCSGSPAASSTATSTATADALSGQLSVSAAASLQGAFDEAIKEFTAEHPNVKVTPNYDGSSTLATQILGGAKVDVFASADQANMQKVTDPGLASDPTIFARNTLVIVVPKDNPANITSLKDLGDAKNKVVLCAPAVPCGAAALTLLSNEGVKVTPVSQEQNVTAVLTKIENDEADAGLVYKTDAKTTDKVKTIVPDGASKVINSYPIVALKDAPNTSAAKAFVAFITGPKGQKILASFGFDKP</sequence>
<dbReference type="OrthoDB" id="9785015at2"/>
<keyword evidence="7" id="KW-1185">Reference proteome</keyword>
<accession>A0A5B8M1X9</accession>
<dbReference type="NCBIfam" id="TIGR01256">
    <property type="entry name" value="modA"/>
    <property type="match status" value="1"/>
</dbReference>
<gene>
    <name evidence="6" type="primary">modA</name>
    <name evidence="6" type="ORF">FPZ11_03240</name>
</gene>
<dbReference type="PROSITE" id="PS51257">
    <property type="entry name" value="PROKAR_LIPOPROTEIN"/>
    <property type="match status" value="1"/>
</dbReference>